<protein>
    <submittedName>
        <fullName evidence="4">DUF3857 domain-containing protein</fullName>
    </submittedName>
</protein>
<keyword evidence="6" id="KW-1185">Reference proteome</keyword>
<proteinExistence type="predicted"/>
<evidence type="ECO:0000313" key="6">
    <source>
        <dbReference type="Proteomes" id="UP001304515"/>
    </source>
</evidence>
<dbReference type="KEGG" id="fcj:RN605_12150"/>
<evidence type="ECO:0000259" key="2">
    <source>
        <dbReference type="Pfam" id="PF12969"/>
    </source>
</evidence>
<dbReference type="RefSeq" id="WP_313325136.1">
    <property type="nucleotide sequence ID" value="NZ_CP134878.1"/>
</dbReference>
<dbReference type="EMBL" id="CP134890">
    <property type="protein sequence ID" value="WNM21427.1"/>
    <property type="molecule type" value="Genomic_DNA"/>
</dbReference>
<dbReference type="InterPro" id="IPR002931">
    <property type="entry name" value="Transglutaminase-like"/>
</dbReference>
<accession>A0AA96J418</accession>
<sequence>MKKVFLLSLFICINTIAQNRDLGKVTVQELEEKVCPIDSSAVASILFSKGDVRYDYTQGNGFTMSTTVKTKIKIYKKEGYDWANKAVNYYIGSNPNEKLSFSNEITYNLVNGKIEKTKLKSDGEYDEKVNQFWGRKKISMPNIKEGSIVEYEYTLISSNFGSIDKWLFQSSIPVLYSEFNVVVPEYYSYKPAFRGFITPKIITDRKSRTITLTSKSSVGSGFNTKSSINSDSFTYSENISKYILTNIPAIKDEKFTNNIKNYISSVELELSSIQFPGEPVKTFLTDWESVVKKIYENNDFGNELNKTGYYEKDIDAILAGLTKNDEKINAIFTFVKSKMNWNEFYGYSCNDGVKKAYQEKKGNVAEINLMLTSMLRFAGIEANPILISTRGNGIALFPSRSAFDYVISGVELGNEIILLDATNKYSLPNILPIRDLNWFGRLIRKDGSSSHIDLMPKANSKEVINLMADISATGEVTGKVRDQYFDYNAFRFRDNYNGLTKESLLEKIEKKYQGLEVENYDVQNNNDLSKPIVESYSFVSNNAVEIIGDKMYFSPFFHFALTENPFKQDVRLYPVDFVYPAQDKYSISIKIPDGYTVETLTENKAIGLPDNLGNFKYNISNNGNQIQLLYSLDINSAIISSEMYHAVKEFFKEMVNKQTEKIVLKKM</sequence>
<dbReference type="Pfam" id="PF01841">
    <property type="entry name" value="Transglut_core"/>
    <property type="match status" value="1"/>
</dbReference>
<evidence type="ECO:0000313" key="5">
    <source>
        <dbReference type="EMBL" id="WNM21427.1"/>
    </source>
</evidence>
<name>A0AA96J418_9FLAO</name>
<dbReference type="Gene3D" id="2.60.40.3140">
    <property type="match status" value="1"/>
</dbReference>
<organism evidence="4">
    <name type="scientific">Flavobacterium capsici</name>
    <dbReference type="NCBI Taxonomy" id="3075618"/>
    <lineage>
        <taxon>Bacteria</taxon>
        <taxon>Pseudomonadati</taxon>
        <taxon>Bacteroidota</taxon>
        <taxon>Flavobacteriia</taxon>
        <taxon>Flavobacteriales</taxon>
        <taxon>Flavobacteriaceae</taxon>
        <taxon>Flavobacterium</taxon>
    </lineage>
</organism>
<dbReference type="Pfam" id="PF12969">
    <property type="entry name" value="DUF3857"/>
    <property type="match status" value="1"/>
</dbReference>
<dbReference type="InterPro" id="IPR024544">
    <property type="entry name" value="DUF3858"/>
</dbReference>
<dbReference type="Proteomes" id="UP001304515">
    <property type="component" value="Chromosome"/>
</dbReference>
<reference evidence="4 6" key="1">
    <citation type="submission" date="2023-09" db="EMBL/GenBank/DDBJ databases">
        <title>Flavobacterium sp. a novel bacteria isolate from Pepper rhizosphere.</title>
        <authorList>
            <person name="Peng Y."/>
            <person name="Lee J."/>
        </authorList>
    </citation>
    <scope>NUCLEOTIDE SEQUENCE</scope>
    <source>
        <strain evidence="4">PMR2A8</strain>
        <strain evidence="5 6">PMTSA4</strain>
    </source>
</reference>
<feature type="domain" description="DUF3858" evidence="3">
    <location>
        <begin position="579"/>
        <end position="663"/>
    </location>
</feature>
<dbReference type="InterPro" id="IPR024618">
    <property type="entry name" value="DUF3857"/>
</dbReference>
<dbReference type="AlphaFoldDB" id="A0AA96J418"/>
<evidence type="ECO:0000259" key="1">
    <source>
        <dbReference type="Pfam" id="PF01841"/>
    </source>
</evidence>
<dbReference type="Pfam" id="PF12970">
    <property type="entry name" value="DUF3858"/>
    <property type="match status" value="1"/>
</dbReference>
<feature type="domain" description="DUF3857" evidence="2">
    <location>
        <begin position="63"/>
        <end position="215"/>
    </location>
</feature>
<gene>
    <name evidence="5" type="ORF">RN605_12150</name>
    <name evidence="4" type="ORF">RN608_04980</name>
</gene>
<dbReference type="EMBL" id="CP134878">
    <property type="protein sequence ID" value="WNM20038.1"/>
    <property type="molecule type" value="Genomic_DNA"/>
</dbReference>
<dbReference type="Gene3D" id="2.60.120.1130">
    <property type="match status" value="1"/>
</dbReference>
<evidence type="ECO:0000259" key="3">
    <source>
        <dbReference type="Pfam" id="PF12970"/>
    </source>
</evidence>
<dbReference type="Gene3D" id="3.10.620.30">
    <property type="match status" value="1"/>
</dbReference>
<evidence type="ECO:0000313" key="4">
    <source>
        <dbReference type="EMBL" id="WNM20038.1"/>
    </source>
</evidence>
<accession>A0AA96F0B8</accession>
<feature type="domain" description="Transglutaminase-like" evidence="1">
    <location>
        <begin position="317"/>
        <end position="390"/>
    </location>
</feature>